<dbReference type="GO" id="GO:0047869">
    <property type="term" value="F:dimethylpropiothetin dethiomethylase activity"/>
    <property type="evidence" value="ECO:0007669"/>
    <property type="project" value="InterPro"/>
</dbReference>
<dbReference type="Proteomes" id="UP000015480">
    <property type="component" value="Plasmid pAMI6"/>
</dbReference>
<accession>S5XV71</accession>
<protein>
    <submittedName>
        <fullName evidence="1">Transcriptional regulator</fullName>
    </submittedName>
</protein>
<reference evidence="1 2" key="1">
    <citation type="journal article" date="2014" name="BMC Genomics">
        <title>Architecture and functions of a multipartite genome of the methylotrophic bacterium Paracoccus aminophilus JCM 7686, containing primary and secondary chromids.</title>
        <authorList>
            <person name="Dziewit L."/>
            <person name="Czarnecki J."/>
            <person name="Wibberg D."/>
            <person name="Radlinska M."/>
            <person name="Mrozek P."/>
            <person name="Szymczak M."/>
            <person name="Schluter A."/>
            <person name="Puhler A."/>
            <person name="Bartosik D."/>
        </authorList>
    </citation>
    <scope>NUCLEOTIDE SEQUENCE [LARGE SCALE GENOMIC DNA]</scope>
    <source>
        <strain evidence="1">JCM 7686</strain>
        <plasmid evidence="2">Plasmid pAMI6</plasmid>
    </source>
</reference>
<dbReference type="EMBL" id="CP006654">
    <property type="protein sequence ID" value="AGT11419.1"/>
    <property type="molecule type" value="Genomic_DNA"/>
</dbReference>
<organism evidence="1 2">
    <name type="scientific">Paracoccus aminophilus JCM 7686</name>
    <dbReference type="NCBI Taxonomy" id="1367847"/>
    <lineage>
        <taxon>Bacteria</taxon>
        <taxon>Pseudomonadati</taxon>
        <taxon>Pseudomonadota</taxon>
        <taxon>Alphaproteobacteria</taxon>
        <taxon>Rhodobacterales</taxon>
        <taxon>Paracoccaceae</taxon>
        <taxon>Paracoccus</taxon>
    </lineage>
</organism>
<geneLocation type="plasmid" evidence="1 2">
    <name>pAMI6</name>
</geneLocation>
<dbReference type="Gene3D" id="2.60.120.10">
    <property type="entry name" value="Jelly Rolls"/>
    <property type="match status" value="1"/>
</dbReference>
<dbReference type="InterPro" id="IPR011051">
    <property type="entry name" value="RmlC_Cupin_sf"/>
</dbReference>
<dbReference type="SUPFAM" id="SSF51182">
    <property type="entry name" value="RmlC-like cupins"/>
    <property type="match status" value="1"/>
</dbReference>
<dbReference type="OrthoDB" id="9083851at2"/>
<evidence type="ECO:0000313" key="2">
    <source>
        <dbReference type="Proteomes" id="UP000015480"/>
    </source>
</evidence>
<sequence>MSRPPELQAFLDTAMPVMQARASDPRSPASLERIIEAMTVEAERGASPAELPVCDWLKTALDPDPETPDIAAVFAAFRKLAPHLRWRTRSGAPTASEGFAESHANAMLLGPGGIEDRHDLWLGVSLLAPGTRYPDHQHLPEETYLVLSPGEFRKEGGDWFRPGVGGSFFVPPNSVHAMRAEPDAPLFALWALRPERGEKSVPDA</sequence>
<keyword evidence="2" id="KW-1185">Reference proteome</keyword>
<keyword evidence="1" id="KW-0614">Plasmid</keyword>
<evidence type="ECO:0000313" key="1">
    <source>
        <dbReference type="EMBL" id="AGT11419.1"/>
    </source>
</evidence>
<dbReference type="InterPro" id="IPR014710">
    <property type="entry name" value="RmlC-like_jellyroll"/>
</dbReference>
<gene>
    <name evidence="1" type="ORF">JCM7686_pAMI6p089</name>
</gene>
<proteinExistence type="predicted"/>
<dbReference type="KEGG" id="pami:JCM7686_pAMI6p089"/>
<dbReference type="RefSeq" id="WP_020953190.1">
    <property type="nucleotide sequence ID" value="NC_022044.1"/>
</dbReference>
<dbReference type="Pfam" id="PF16867">
    <property type="entry name" value="DMSP_lyase"/>
    <property type="match status" value="1"/>
</dbReference>
<name>S5XV71_PARAH</name>
<dbReference type="PATRIC" id="fig|1367847.3.peg.4394"/>
<dbReference type="HOGENOM" id="CLU_107154_0_0_5"/>
<dbReference type="AlphaFoldDB" id="S5XV71"/>
<dbReference type="InterPro" id="IPR031723">
    <property type="entry name" value="DMSP_lyase"/>
</dbReference>